<dbReference type="PANTHER" id="PTHR43194:SF2">
    <property type="entry name" value="PEROXISOMAL MEMBRANE PROTEIN LPX1"/>
    <property type="match status" value="1"/>
</dbReference>
<evidence type="ECO:0000259" key="1">
    <source>
        <dbReference type="Pfam" id="PF00561"/>
    </source>
</evidence>
<feature type="domain" description="AB hydrolase-1" evidence="1">
    <location>
        <begin position="28"/>
        <end position="262"/>
    </location>
</feature>
<proteinExistence type="predicted"/>
<geneLocation type="plasmid" evidence="2">
    <name>p4</name>
</geneLocation>
<keyword evidence="2" id="KW-0378">Hydrolase</keyword>
<dbReference type="InterPro" id="IPR000073">
    <property type="entry name" value="AB_hydrolase_1"/>
</dbReference>
<accession>A0AAU7M038</accession>
<dbReference type="GO" id="GO:0016787">
    <property type="term" value="F:hydrolase activity"/>
    <property type="evidence" value="ECO:0007669"/>
    <property type="project" value="UniProtKB-KW"/>
</dbReference>
<dbReference type="PANTHER" id="PTHR43194">
    <property type="entry name" value="HYDROLASE ALPHA/BETA FOLD FAMILY"/>
    <property type="match status" value="1"/>
</dbReference>
<keyword evidence="2" id="KW-0614">Plasmid</keyword>
<gene>
    <name evidence="2" type="ORF">ABLV49_24940</name>
</gene>
<evidence type="ECO:0000313" key="2">
    <source>
        <dbReference type="EMBL" id="XBP73206.1"/>
    </source>
</evidence>
<dbReference type="AlphaFoldDB" id="A0AAU7M038"/>
<dbReference type="InterPro" id="IPR050228">
    <property type="entry name" value="Carboxylesterase_BioH"/>
</dbReference>
<name>A0AAU7M038_9BURK</name>
<reference evidence="2" key="1">
    <citation type="submission" date="2024-05" db="EMBL/GenBank/DDBJ databases">
        <authorList>
            <person name="Bunk B."/>
            <person name="Swiderski J."/>
            <person name="Sproer C."/>
            <person name="Thiel V."/>
        </authorList>
    </citation>
    <scope>NUCLEOTIDE SEQUENCE</scope>
    <source>
        <strain evidence="2">DSM 17735</strain>
        <plasmid evidence="2">p4</plasmid>
    </source>
</reference>
<dbReference type="InterPro" id="IPR029058">
    <property type="entry name" value="AB_hydrolase_fold"/>
</dbReference>
<dbReference type="RefSeq" id="WP_349283245.1">
    <property type="nucleotide sequence ID" value="NZ_CBCSCU010000015.1"/>
</dbReference>
<dbReference type="InterPro" id="IPR000639">
    <property type="entry name" value="Epox_hydrolase-like"/>
</dbReference>
<organism evidence="2">
    <name type="scientific">Polaromonas hydrogenivorans</name>
    <dbReference type="NCBI Taxonomy" id="335476"/>
    <lineage>
        <taxon>Bacteria</taxon>
        <taxon>Pseudomonadati</taxon>
        <taxon>Pseudomonadota</taxon>
        <taxon>Betaproteobacteria</taxon>
        <taxon>Burkholderiales</taxon>
        <taxon>Comamonadaceae</taxon>
        <taxon>Polaromonas</taxon>
    </lineage>
</organism>
<sequence length="283" mass="30323">MHLRTIQFKIPAGLTITGDVMGPESGQPVLLLHGGGQTRGTWKNTIETLAGLGYRAYSLDARGHGDSDYDPQGNYTPDDFSQDLLSVIDQIGQPPILIGASLGGVISLLTAGEGGPAVAKGLVLVDVAARTNPYGVARVLGFMSAHPNGFANVSEAADAVAVYAPERPRPSSTAGLERNLRKLGERYYWHWDQRFLDSWHPAHKAALGRLEKAAQQLSVPTMIVHAAESDVLGEDEIRHLQGLVPHAEYVRVENAGHMVVGDKNSEFNQAILAFLAKHSPIGG</sequence>
<dbReference type="EMBL" id="CP157679">
    <property type="protein sequence ID" value="XBP73206.1"/>
    <property type="molecule type" value="Genomic_DNA"/>
</dbReference>
<dbReference type="PRINTS" id="PR00111">
    <property type="entry name" value="ABHYDROLASE"/>
</dbReference>
<protein>
    <submittedName>
        <fullName evidence="2">Alpha/beta hydrolase</fullName>
    </submittedName>
</protein>
<dbReference type="Pfam" id="PF00561">
    <property type="entry name" value="Abhydrolase_1"/>
    <property type="match status" value="1"/>
</dbReference>
<dbReference type="Gene3D" id="3.40.50.1820">
    <property type="entry name" value="alpha/beta hydrolase"/>
    <property type="match status" value="1"/>
</dbReference>
<dbReference type="PRINTS" id="PR00412">
    <property type="entry name" value="EPOXHYDRLASE"/>
</dbReference>
<dbReference type="SUPFAM" id="SSF53474">
    <property type="entry name" value="alpha/beta-Hydrolases"/>
    <property type="match status" value="1"/>
</dbReference>